<dbReference type="PANTHER" id="PTHR10009:SF18">
    <property type="entry name" value="PROTEIN YELLOW-LIKE PROTEIN"/>
    <property type="match status" value="1"/>
</dbReference>
<accession>A0A8S1DAA9</accession>
<comment type="subcellular location">
    <subcellularLocation>
        <location evidence="1">Secreted</location>
    </subcellularLocation>
</comment>
<dbReference type="InterPro" id="IPR011042">
    <property type="entry name" value="6-blade_b-propeller_TolB-like"/>
</dbReference>
<keyword evidence="4" id="KW-0472">Membrane</keyword>
<comment type="caution">
    <text evidence="6">The sequence shown here is derived from an EMBL/GenBank/DDBJ whole genome shotgun (WGS) entry which is preliminary data.</text>
</comment>
<evidence type="ECO:0000256" key="1">
    <source>
        <dbReference type="ARBA" id="ARBA00004613"/>
    </source>
</evidence>
<sequence>MNRLFFVIVLLHLSFTTAANFTQVFEWPDGMDFEWPSEVERTQALESGASEPDKIIEPHFMAVYRTRIFVSLQKSRRIPVSLVSLPTSSAASASPTLTPFPSLDMHMHDENGDCNKIEDATGLEVDTVGRMWVLDDGSLHCNSKLWIFDLSNNDKTNLIHHFPSSYYLHDLVLDETLNGYFAYIAQWGEEDIVVFGLERNQSWTVETPGIKLFSIALSPKDEPRQLYLIPYRMLMDNHGTMYAAFWKKNYIISWNINQPYQKRRIYEVEKLNTDWPFTFALDSSGTFWMTVFNKTGKKSSYRLLKAAVGEKPYYIRDCQTTADASQGKRQTDYSALIGSLAFFLVLSCTLNIWLTLRMRKSKNSNEKCNAGAVEKPTVQNPV</sequence>
<evidence type="ECO:0000256" key="5">
    <source>
        <dbReference type="SAM" id="SignalP"/>
    </source>
</evidence>
<feature type="transmembrane region" description="Helical" evidence="4">
    <location>
        <begin position="333"/>
        <end position="354"/>
    </location>
</feature>
<dbReference type="Gene3D" id="2.120.10.30">
    <property type="entry name" value="TolB, C-terminal domain"/>
    <property type="match status" value="1"/>
</dbReference>
<dbReference type="OrthoDB" id="9977471at2759"/>
<proteinExistence type="inferred from homology"/>
<evidence type="ECO:0000313" key="6">
    <source>
        <dbReference type="EMBL" id="CAB3377175.1"/>
    </source>
</evidence>
<comment type="similarity">
    <text evidence="2">Belongs to the major royal jelly protein family.</text>
</comment>
<dbReference type="Proteomes" id="UP000494165">
    <property type="component" value="Unassembled WGS sequence"/>
</dbReference>
<gene>
    <name evidence="6" type="ORF">CLODIP_2_CD12354</name>
</gene>
<evidence type="ECO:0000313" key="7">
    <source>
        <dbReference type="Proteomes" id="UP000494165"/>
    </source>
</evidence>
<dbReference type="EMBL" id="CADEPI010000140">
    <property type="protein sequence ID" value="CAB3377175.1"/>
    <property type="molecule type" value="Genomic_DNA"/>
</dbReference>
<dbReference type="Pfam" id="PF03022">
    <property type="entry name" value="MRJP"/>
    <property type="match status" value="1"/>
</dbReference>
<name>A0A8S1DAA9_9INSE</name>
<keyword evidence="4" id="KW-1133">Transmembrane helix</keyword>
<dbReference type="InterPro" id="IPR017996">
    <property type="entry name" value="MRJP/yellow-related"/>
</dbReference>
<keyword evidence="5" id="KW-0732">Signal</keyword>
<organism evidence="6 7">
    <name type="scientific">Cloeon dipterum</name>
    <dbReference type="NCBI Taxonomy" id="197152"/>
    <lineage>
        <taxon>Eukaryota</taxon>
        <taxon>Metazoa</taxon>
        <taxon>Ecdysozoa</taxon>
        <taxon>Arthropoda</taxon>
        <taxon>Hexapoda</taxon>
        <taxon>Insecta</taxon>
        <taxon>Pterygota</taxon>
        <taxon>Palaeoptera</taxon>
        <taxon>Ephemeroptera</taxon>
        <taxon>Pisciforma</taxon>
        <taxon>Baetidae</taxon>
        <taxon>Cloeon</taxon>
    </lineage>
</organism>
<evidence type="ECO:0000256" key="2">
    <source>
        <dbReference type="ARBA" id="ARBA00009127"/>
    </source>
</evidence>
<keyword evidence="7" id="KW-1185">Reference proteome</keyword>
<dbReference type="SUPFAM" id="SSF101898">
    <property type="entry name" value="NHL repeat"/>
    <property type="match status" value="1"/>
</dbReference>
<dbReference type="PANTHER" id="PTHR10009">
    <property type="entry name" value="PROTEIN YELLOW-RELATED"/>
    <property type="match status" value="1"/>
</dbReference>
<keyword evidence="3" id="KW-0964">Secreted</keyword>
<evidence type="ECO:0000256" key="3">
    <source>
        <dbReference type="ARBA" id="ARBA00022525"/>
    </source>
</evidence>
<evidence type="ECO:0000256" key="4">
    <source>
        <dbReference type="SAM" id="Phobius"/>
    </source>
</evidence>
<dbReference type="AlphaFoldDB" id="A0A8S1DAA9"/>
<evidence type="ECO:0008006" key="8">
    <source>
        <dbReference type="Google" id="ProtNLM"/>
    </source>
</evidence>
<feature type="signal peptide" evidence="5">
    <location>
        <begin position="1"/>
        <end position="18"/>
    </location>
</feature>
<feature type="chain" id="PRO_5035895180" description="Bee-milk protein" evidence="5">
    <location>
        <begin position="19"/>
        <end position="382"/>
    </location>
</feature>
<dbReference type="GO" id="GO:0005576">
    <property type="term" value="C:extracellular region"/>
    <property type="evidence" value="ECO:0007669"/>
    <property type="project" value="UniProtKB-SubCell"/>
</dbReference>
<keyword evidence="4" id="KW-0812">Transmembrane</keyword>
<reference evidence="6 7" key="1">
    <citation type="submission" date="2020-04" db="EMBL/GenBank/DDBJ databases">
        <authorList>
            <person name="Alioto T."/>
            <person name="Alioto T."/>
            <person name="Gomez Garrido J."/>
        </authorList>
    </citation>
    <scope>NUCLEOTIDE SEQUENCE [LARGE SCALE GENOMIC DNA]</scope>
</reference>
<protein>
    <recommendedName>
        <fullName evidence="8">Bee-milk protein</fullName>
    </recommendedName>
</protein>